<reference evidence="4 5" key="1">
    <citation type="submission" date="2018-06" db="EMBL/GenBank/DDBJ databases">
        <title>Extensive metabolic versatility and redundancy in microbially diverse, dynamic hydrothermal sediments.</title>
        <authorList>
            <person name="Dombrowski N."/>
            <person name="Teske A."/>
            <person name="Baker B.J."/>
        </authorList>
    </citation>
    <scope>NUCLEOTIDE SEQUENCE [LARGE SCALE GENOMIC DNA]</scope>
    <source>
        <strain evidence="4">B19_G9</strain>
    </source>
</reference>
<evidence type="ECO:0000259" key="3">
    <source>
        <dbReference type="PROSITE" id="PS50994"/>
    </source>
</evidence>
<dbReference type="PANTHER" id="PTHR35004">
    <property type="entry name" value="TRANSPOSASE RV3428C-RELATED"/>
    <property type="match status" value="1"/>
</dbReference>
<dbReference type="Proteomes" id="UP000267654">
    <property type="component" value="Unassembled WGS sequence"/>
</dbReference>
<dbReference type="InterPro" id="IPR036397">
    <property type="entry name" value="RNaseH_sf"/>
</dbReference>
<dbReference type="InterPro" id="IPR001584">
    <property type="entry name" value="Integrase_cat-core"/>
</dbReference>
<comment type="caution">
    <text evidence="4">The sequence shown here is derived from an EMBL/GenBank/DDBJ whole genome shotgun (WGS) entry which is preliminary data.</text>
</comment>
<proteinExistence type="inferred from homology"/>
<evidence type="ECO:0000259" key="2">
    <source>
        <dbReference type="PROSITE" id="PS50532"/>
    </source>
</evidence>
<dbReference type="PROSITE" id="PS50994">
    <property type="entry name" value="INTEGRASE"/>
    <property type="match status" value="1"/>
</dbReference>
<dbReference type="Gene3D" id="1.10.10.60">
    <property type="entry name" value="Homeodomain-like"/>
    <property type="match status" value="1"/>
</dbReference>
<feature type="domain" description="Integrase catalytic" evidence="3">
    <location>
        <begin position="128"/>
        <end position="332"/>
    </location>
</feature>
<dbReference type="InterPro" id="IPR012337">
    <property type="entry name" value="RNaseH-like_sf"/>
</dbReference>
<protein>
    <submittedName>
        <fullName evidence="4">IS21 family transposase</fullName>
    </submittedName>
</protein>
<dbReference type="PROSITE" id="PS50532">
    <property type="entry name" value="HTH_IS408"/>
    <property type="match status" value="1"/>
</dbReference>
<dbReference type="GO" id="GO:0003676">
    <property type="term" value="F:nucleic acid binding"/>
    <property type="evidence" value="ECO:0007669"/>
    <property type="project" value="InterPro"/>
</dbReference>
<organism evidence="4 5">
    <name type="scientific">Aerophobetes bacterium</name>
    <dbReference type="NCBI Taxonomy" id="2030807"/>
    <lineage>
        <taxon>Bacteria</taxon>
        <taxon>Candidatus Aerophobota</taxon>
    </lineage>
</organism>
<dbReference type="Gene3D" id="3.30.420.10">
    <property type="entry name" value="Ribonuclease H-like superfamily/Ribonuclease H"/>
    <property type="match status" value="1"/>
</dbReference>
<name>A0A662DF61_UNCAE</name>
<dbReference type="SUPFAM" id="SSF53098">
    <property type="entry name" value="Ribonuclease H-like"/>
    <property type="match status" value="1"/>
</dbReference>
<dbReference type="PANTHER" id="PTHR35004:SF8">
    <property type="entry name" value="TRANSPOSASE RV3428C-RELATED"/>
    <property type="match status" value="1"/>
</dbReference>
<dbReference type="NCBIfam" id="NF033546">
    <property type="entry name" value="transpos_IS21"/>
    <property type="match status" value="1"/>
</dbReference>
<evidence type="ECO:0000313" key="5">
    <source>
        <dbReference type="Proteomes" id="UP000267654"/>
    </source>
</evidence>
<sequence length="516" mass="60777">MARRRVSMRKIRELLRLHQECGLTNRQIARALGISRPVVGEYLTHLRSSGISYAEAKRMSDDELMRVFETRNKGESKRYKALSERFEYFARELKRKGVTLYLLWQEYKEKYPEGYSYSQFCYHFQVWRSLSPVTMHIEHKAGEKMFVDYTGRKLQIFDSMSGQKKDVEVFVAILAASQLTYMEATETQKKEDWIKANENALWYFGGVPKAVVPDSLKSGVTKANKYEPEINPVYADFARHYGTAIIPARPHSPKDKAMVESAIKIVYQRVFAPLRNSLFLSIEELNQAIRERLEKHNRAPFQRIRISRKDLFNQVEKDALGNLPLSRYELKEFRSLKVPSNYHIELREDNHFYSIPWQLRGKRIMLVYTQSTVEVYHQNMRVAFHQRERKRGYTTLKEHMPPQHRFYAELSPEEVVSQGGKIGEEVKVLIEKILRYSSTRQRHQALRSCLGIIDLSRHYDKERLNRACRRALEFHVFSYKAVRNILEKGLDRLKEEPLSSKSYPVHSNIRGGSYFK</sequence>
<gene>
    <name evidence="4" type="ORF">DRI96_04320</name>
</gene>
<dbReference type="Pfam" id="PF22483">
    <property type="entry name" value="Mu-transpos_C_2"/>
    <property type="match status" value="1"/>
</dbReference>
<evidence type="ECO:0000256" key="1">
    <source>
        <dbReference type="ARBA" id="ARBA00009277"/>
    </source>
</evidence>
<feature type="domain" description="HTH IS408-type" evidence="2">
    <location>
        <begin position="11"/>
        <end position="93"/>
    </location>
</feature>
<dbReference type="InterPro" id="IPR054353">
    <property type="entry name" value="IstA-like_C"/>
</dbReference>
<dbReference type="EMBL" id="QMQB01000147">
    <property type="protein sequence ID" value="RLE12576.1"/>
    <property type="molecule type" value="Genomic_DNA"/>
</dbReference>
<dbReference type="InterPro" id="IPR017895">
    <property type="entry name" value="HTH_IS408/IS1162_type"/>
</dbReference>
<dbReference type="GO" id="GO:0015074">
    <property type="term" value="P:DNA integration"/>
    <property type="evidence" value="ECO:0007669"/>
    <property type="project" value="InterPro"/>
</dbReference>
<dbReference type="Pfam" id="PF13412">
    <property type="entry name" value="HTH_24"/>
    <property type="match status" value="1"/>
</dbReference>
<accession>A0A662DF61</accession>
<evidence type="ECO:0000313" key="4">
    <source>
        <dbReference type="EMBL" id="RLE12576.1"/>
    </source>
</evidence>
<comment type="similarity">
    <text evidence="1">Belongs to the transposase IS21/IS408/IS1162 family.</text>
</comment>
<dbReference type="AlphaFoldDB" id="A0A662DF61"/>